<dbReference type="Proteomes" id="UP000257109">
    <property type="component" value="Unassembled WGS sequence"/>
</dbReference>
<organism evidence="7 8">
    <name type="scientific">Mucuna pruriens</name>
    <name type="common">Velvet bean</name>
    <name type="synonym">Dolichos pruriens</name>
    <dbReference type="NCBI Taxonomy" id="157652"/>
    <lineage>
        <taxon>Eukaryota</taxon>
        <taxon>Viridiplantae</taxon>
        <taxon>Streptophyta</taxon>
        <taxon>Embryophyta</taxon>
        <taxon>Tracheophyta</taxon>
        <taxon>Spermatophyta</taxon>
        <taxon>Magnoliopsida</taxon>
        <taxon>eudicotyledons</taxon>
        <taxon>Gunneridae</taxon>
        <taxon>Pentapetalae</taxon>
        <taxon>rosids</taxon>
        <taxon>fabids</taxon>
        <taxon>Fabales</taxon>
        <taxon>Fabaceae</taxon>
        <taxon>Papilionoideae</taxon>
        <taxon>50 kb inversion clade</taxon>
        <taxon>NPAAA clade</taxon>
        <taxon>indigoferoid/millettioid clade</taxon>
        <taxon>Phaseoleae</taxon>
        <taxon>Mucuna</taxon>
    </lineage>
</organism>
<dbReference type="InterPro" id="IPR004045">
    <property type="entry name" value="Glutathione_S-Trfase_N"/>
</dbReference>
<feature type="non-terminal residue" evidence="7">
    <location>
        <position position="201"/>
    </location>
</feature>
<feature type="domain" description="GST N-terminal" evidence="5">
    <location>
        <begin position="1"/>
        <end position="63"/>
    </location>
</feature>
<evidence type="ECO:0000256" key="4">
    <source>
        <dbReference type="RuleBase" id="RU003494"/>
    </source>
</evidence>
<evidence type="ECO:0000256" key="1">
    <source>
        <dbReference type="ARBA" id="ARBA00012452"/>
    </source>
</evidence>
<dbReference type="InterPro" id="IPR036249">
    <property type="entry name" value="Thioredoxin-like_sf"/>
</dbReference>
<accession>A0A371G787</accession>
<evidence type="ECO:0000256" key="3">
    <source>
        <dbReference type="ARBA" id="ARBA00047960"/>
    </source>
</evidence>
<gene>
    <name evidence="7" type="ORF">CR513_32473</name>
</gene>
<dbReference type="OrthoDB" id="4951845at2759"/>
<name>A0A371G787_MUCPR</name>
<dbReference type="SFLD" id="SFLDS00019">
    <property type="entry name" value="Glutathione_Transferase_(cytos"/>
    <property type="match status" value="1"/>
</dbReference>
<dbReference type="GO" id="GO:0004364">
    <property type="term" value="F:glutathione transferase activity"/>
    <property type="evidence" value="ECO:0007669"/>
    <property type="project" value="UniProtKB-EC"/>
</dbReference>
<protein>
    <recommendedName>
        <fullName evidence="1">glutathione transferase</fullName>
        <ecNumber evidence="1">2.5.1.18</ecNumber>
    </recommendedName>
</protein>
<dbReference type="PROSITE" id="PS50405">
    <property type="entry name" value="GST_CTER"/>
    <property type="match status" value="1"/>
</dbReference>
<dbReference type="SFLD" id="SFLDG01152">
    <property type="entry name" value="Main.3:_Omega-_and_Tau-like"/>
    <property type="match status" value="1"/>
</dbReference>
<comment type="similarity">
    <text evidence="4">Belongs to the GST superfamily.</text>
</comment>
<evidence type="ECO:0000256" key="2">
    <source>
        <dbReference type="ARBA" id="ARBA00022679"/>
    </source>
</evidence>
<dbReference type="SFLD" id="SFLDG00358">
    <property type="entry name" value="Main_(cytGST)"/>
    <property type="match status" value="1"/>
</dbReference>
<dbReference type="CDD" id="cd03185">
    <property type="entry name" value="GST_C_Tau"/>
    <property type="match status" value="1"/>
</dbReference>
<dbReference type="STRING" id="157652.A0A371G787"/>
<dbReference type="Gene3D" id="3.40.30.10">
    <property type="entry name" value="Glutaredoxin"/>
    <property type="match status" value="1"/>
</dbReference>
<dbReference type="InterPro" id="IPR045074">
    <property type="entry name" value="GST_C_Tau"/>
</dbReference>
<dbReference type="EMBL" id="QJKJ01006580">
    <property type="protein sequence ID" value="RDX86213.1"/>
    <property type="molecule type" value="Genomic_DNA"/>
</dbReference>
<sequence>MGFRGEGSYEYVEGEFHKPDFTDLLFKYNPVYKKVPVLVHDGKPIAESTVILEYIEETWPQPPLLPQDPYERAVARFWVSFAEEKSISFMSFFVTVGEEFEKATNEVREVLKTLEESIGDKKYFGGEEIGVLDINLGWIALSFGVIEEVVGVKVLVVDDFPRLFTWIQNLREHPAIKTNLPSQQELFDYYKLKRETIIPSG</sequence>
<dbReference type="AlphaFoldDB" id="A0A371G787"/>
<dbReference type="InterPro" id="IPR010987">
    <property type="entry name" value="Glutathione-S-Trfase_C-like"/>
</dbReference>
<reference evidence="7" key="1">
    <citation type="submission" date="2018-05" db="EMBL/GenBank/DDBJ databases">
        <title>Draft genome of Mucuna pruriens seed.</title>
        <authorList>
            <person name="Nnadi N.E."/>
            <person name="Vos R."/>
            <person name="Hasami M.H."/>
            <person name="Devisetty U.K."/>
            <person name="Aguiy J.C."/>
        </authorList>
    </citation>
    <scope>NUCLEOTIDE SEQUENCE [LARGE SCALE GENOMIC DNA]</scope>
    <source>
        <strain evidence="7">JCA_2017</strain>
    </source>
</reference>
<dbReference type="EC" id="2.5.1.18" evidence="1"/>
<dbReference type="SUPFAM" id="SSF52833">
    <property type="entry name" value="Thioredoxin-like"/>
    <property type="match status" value="1"/>
</dbReference>
<dbReference type="InterPro" id="IPR045073">
    <property type="entry name" value="Omega/Tau-like"/>
</dbReference>
<keyword evidence="8" id="KW-1185">Reference proteome</keyword>
<dbReference type="FunFam" id="1.20.1050.10:FF:000012">
    <property type="entry name" value="Tau class glutathione S-transferase"/>
    <property type="match status" value="1"/>
</dbReference>
<dbReference type="GO" id="GO:0005737">
    <property type="term" value="C:cytoplasm"/>
    <property type="evidence" value="ECO:0007669"/>
    <property type="project" value="TreeGrafter"/>
</dbReference>
<evidence type="ECO:0000313" key="7">
    <source>
        <dbReference type="EMBL" id="RDX86213.1"/>
    </source>
</evidence>
<dbReference type="Pfam" id="PF00043">
    <property type="entry name" value="GST_C"/>
    <property type="match status" value="1"/>
</dbReference>
<dbReference type="InterPro" id="IPR004046">
    <property type="entry name" value="GST_C"/>
</dbReference>
<dbReference type="PROSITE" id="PS50404">
    <property type="entry name" value="GST_NTER"/>
    <property type="match status" value="1"/>
</dbReference>
<feature type="domain" description="GST C-terminal" evidence="6">
    <location>
        <begin position="68"/>
        <end position="192"/>
    </location>
</feature>
<comment type="caution">
    <text evidence="7">The sequence shown here is derived from an EMBL/GenBank/DDBJ whole genome shotgun (WGS) entry which is preliminary data.</text>
</comment>
<dbReference type="Pfam" id="PF02798">
    <property type="entry name" value="GST_N"/>
    <property type="match status" value="1"/>
</dbReference>
<keyword evidence="2" id="KW-0808">Transferase</keyword>
<dbReference type="Gene3D" id="1.20.1050.10">
    <property type="match status" value="1"/>
</dbReference>
<comment type="catalytic activity">
    <reaction evidence="3">
        <text>RX + glutathione = an S-substituted glutathione + a halide anion + H(+)</text>
        <dbReference type="Rhea" id="RHEA:16437"/>
        <dbReference type="ChEBI" id="CHEBI:15378"/>
        <dbReference type="ChEBI" id="CHEBI:16042"/>
        <dbReference type="ChEBI" id="CHEBI:17792"/>
        <dbReference type="ChEBI" id="CHEBI:57925"/>
        <dbReference type="ChEBI" id="CHEBI:90779"/>
        <dbReference type="EC" id="2.5.1.18"/>
    </reaction>
</comment>
<proteinExistence type="inferred from homology"/>
<dbReference type="PANTHER" id="PTHR11260:SF716">
    <property type="entry name" value="GLUTATHIONE TRANSFERASE"/>
    <property type="match status" value="1"/>
</dbReference>
<dbReference type="GO" id="GO:0006749">
    <property type="term" value="P:glutathione metabolic process"/>
    <property type="evidence" value="ECO:0007669"/>
    <property type="project" value="InterPro"/>
</dbReference>
<dbReference type="InterPro" id="IPR036282">
    <property type="entry name" value="Glutathione-S-Trfase_C_sf"/>
</dbReference>
<evidence type="ECO:0000259" key="6">
    <source>
        <dbReference type="PROSITE" id="PS50405"/>
    </source>
</evidence>
<dbReference type="InterPro" id="IPR040079">
    <property type="entry name" value="Glutathione_S-Trfase"/>
</dbReference>
<dbReference type="SUPFAM" id="SSF47616">
    <property type="entry name" value="GST C-terminal domain-like"/>
    <property type="match status" value="1"/>
</dbReference>
<evidence type="ECO:0000313" key="8">
    <source>
        <dbReference type="Proteomes" id="UP000257109"/>
    </source>
</evidence>
<dbReference type="PANTHER" id="PTHR11260">
    <property type="entry name" value="GLUTATHIONE S-TRANSFERASE, GST, SUPERFAMILY, GST DOMAIN CONTAINING"/>
    <property type="match status" value="1"/>
</dbReference>
<evidence type="ECO:0000259" key="5">
    <source>
        <dbReference type="PROSITE" id="PS50404"/>
    </source>
</evidence>